<dbReference type="InterPro" id="IPR002469">
    <property type="entry name" value="Peptidase_S9B_N"/>
</dbReference>
<dbReference type="OrthoDB" id="1094230at2"/>
<protein>
    <recommendedName>
        <fullName evidence="5">Peptidase S9</fullName>
    </recommendedName>
</protein>
<dbReference type="Gene3D" id="2.140.10.30">
    <property type="entry name" value="Dipeptidylpeptidase IV, N-terminal domain"/>
    <property type="match status" value="1"/>
</dbReference>
<feature type="domain" description="Dipeptidylpeptidase IV N-terminal" evidence="2">
    <location>
        <begin position="132"/>
        <end position="468"/>
    </location>
</feature>
<dbReference type="KEGG" id="osg:BST96_06490"/>
<dbReference type="SUPFAM" id="SSF82171">
    <property type="entry name" value="DPP6 N-terminal domain-like"/>
    <property type="match status" value="1"/>
</dbReference>
<keyword evidence="4" id="KW-1185">Reference proteome</keyword>
<gene>
    <name evidence="3" type="ORF">BST96_06490</name>
</gene>
<name>A0A1X9N9D2_9GAMM</name>
<dbReference type="InterPro" id="IPR001375">
    <property type="entry name" value="Peptidase_S9_cat"/>
</dbReference>
<dbReference type="GO" id="GO:0006508">
    <property type="term" value="P:proteolysis"/>
    <property type="evidence" value="ECO:0007669"/>
    <property type="project" value="InterPro"/>
</dbReference>
<dbReference type="GO" id="GO:0008236">
    <property type="term" value="F:serine-type peptidase activity"/>
    <property type="evidence" value="ECO:0007669"/>
    <property type="project" value="InterPro"/>
</dbReference>
<reference evidence="3 4" key="1">
    <citation type="submission" date="2016-11" db="EMBL/GenBank/DDBJ databases">
        <title>Trade-off between light-utilization and light-protection in marine flavobacteria.</title>
        <authorList>
            <person name="Kumagai Y."/>
        </authorList>
    </citation>
    <scope>NUCLEOTIDE SEQUENCE [LARGE SCALE GENOMIC DNA]</scope>
    <source>
        <strain evidence="3 4">NBRC 107125</strain>
    </source>
</reference>
<dbReference type="AlphaFoldDB" id="A0A1X9N9D2"/>
<dbReference type="InterPro" id="IPR050278">
    <property type="entry name" value="Serine_Prot_S9B/DPPIV"/>
</dbReference>
<dbReference type="PANTHER" id="PTHR11731">
    <property type="entry name" value="PROTEASE FAMILY S9B,C DIPEPTIDYL-PEPTIDASE IV-RELATED"/>
    <property type="match status" value="1"/>
</dbReference>
<dbReference type="InterPro" id="IPR029058">
    <property type="entry name" value="AB_hydrolase_fold"/>
</dbReference>
<proteinExistence type="predicted"/>
<dbReference type="Gene3D" id="3.40.50.1820">
    <property type="entry name" value="alpha/beta hydrolase"/>
    <property type="match status" value="1"/>
</dbReference>
<evidence type="ECO:0000259" key="1">
    <source>
        <dbReference type="Pfam" id="PF00326"/>
    </source>
</evidence>
<evidence type="ECO:0000313" key="4">
    <source>
        <dbReference type="Proteomes" id="UP000193450"/>
    </source>
</evidence>
<dbReference type="PANTHER" id="PTHR11731:SF118">
    <property type="entry name" value="BLR1971 PROTEIN"/>
    <property type="match status" value="1"/>
</dbReference>
<dbReference type="Proteomes" id="UP000193450">
    <property type="component" value="Chromosome"/>
</dbReference>
<evidence type="ECO:0008006" key="5">
    <source>
        <dbReference type="Google" id="ProtNLM"/>
    </source>
</evidence>
<evidence type="ECO:0000259" key="2">
    <source>
        <dbReference type="Pfam" id="PF00930"/>
    </source>
</evidence>
<accession>A0A1X9N9D2</accession>
<evidence type="ECO:0000313" key="3">
    <source>
        <dbReference type="EMBL" id="ARN73791.1"/>
    </source>
</evidence>
<dbReference type="STRING" id="716816.BST96_06490"/>
<dbReference type="RefSeq" id="WP_085757910.1">
    <property type="nucleotide sequence ID" value="NZ_CP019343.1"/>
</dbReference>
<sequence>MKKQQIKSDNDTLAARYQRAKTLIEDISKNHMVLNATLYPVWIKGSACFWYERKMWDSAATTNGAIKPGKQYRLVNAVSASNEIAFDHKQLANALEKAANKQVDPNDLPISAVAMTLNLSSSLPNNALQTIEAVRFTAFKKQWCFVTQTGVCSEISSIPKDWELSPDKKKAAFIKGHNIWVCDLEAQQDTQLTHDGEKDYAYGAMSTVWGRCNDVASAQVRWSPDSNKLFTLQRDTRKVLSLPIVHHVPADGGIRPQLEEIKVGYPGDEHAEQVRLLAIDVITGEIRPADYPQISATRNGYGFFSSQLGWWANDSQRAYFVDVARDYKMVQVVEFNTHTGATKVLLTEHSLTQINLMLGGDDYPTMRPLPETNELLWFSERSGWGHLYLYDLNTGTLKNTVTSGEWLVRNIAHFDQARREVFLQTAARDSTIDPYYRDLVRVNIDTSELITLTASNHDNVTIVQTEFSMGVARSYRDVSASCGIHPLGDFAVITQSRADEMPVSFLINRDGDKVMELEVADASALPSTWQWPEPVQLLAADGQTDIYGLVFRPSDFSPERSYPVISHGFNNPEIPWVGKGSFTNDVAGGWPTMDAAALAELGFIVVQIDGRGTVLRNKAFHDECYGSFQTASCIDDHVAGIRQLAQRFPYMDPDRVGITAHSSGGSGCIEGMLRYPEFFKVGVSSCVHDSRLMSAPMMAEKYEGLSGPKVEHSYAEERIDQLQGKLLLIHGMLDWCISPASTFRLVEALKKADKDFDMLLLPKLGHSHDPYVIRRTWDYFVAYLQGVSPQVWLG</sequence>
<feature type="domain" description="Peptidase S9 prolyl oligopeptidase catalytic" evidence="1">
    <location>
        <begin position="595"/>
        <end position="785"/>
    </location>
</feature>
<dbReference type="Pfam" id="PF00326">
    <property type="entry name" value="Peptidase_S9"/>
    <property type="match status" value="1"/>
</dbReference>
<organism evidence="3 4">
    <name type="scientific">Oceanicoccus sagamiensis</name>
    <dbReference type="NCBI Taxonomy" id="716816"/>
    <lineage>
        <taxon>Bacteria</taxon>
        <taxon>Pseudomonadati</taxon>
        <taxon>Pseudomonadota</taxon>
        <taxon>Gammaproteobacteria</taxon>
        <taxon>Cellvibrionales</taxon>
        <taxon>Spongiibacteraceae</taxon>
        <taxon>Oceanicoccus</taxon>
    </lineage>
</organism>
<dbReference type="Pfam" id="PF00930">
    <property type="entry name" value="DPPIV_N"/>
    <property type="match status" value="1"/>
</dbReference>
<dbReference type="SUPFAM" id="SSF53474">
    <property type="entry name" value="alpha/beta-Hydrolases"/>
    <property type="match status" value="1"/>
</dbReference>
<dbReference type="EMBL" id="CP019343">
    <property type="protein sequence ID" value="ARN73791.1"/>
    <property type="molecule type" value="Genomic_DNA"/>
</dbReference>